<feature type="domain" description="SpaA-like prealbumin fold" evidence="3">
    <location>
        <begin position="436"/>
        <end position="519"/>
    </location>
</feature>
<dbReference type="InterPro" id="IPR026466">
    <property type="entry name" value="Fim_isopep_form_D2_dom"/>
</dbReference>
<dbReference type="GO" id="GO:0005975">
    <property type="term" value="P:carbohydrate metabolic process"/>
    <property type="evidence" value="ECO:0007669"/>
    <property type="project" value="UniProtKB-ARBA"/>
</dbReference>
<reference evidence="4" key="2">
    <citation type="submission" date="2021-09" db="EMBL/GenBank/DDBJ databases">
        <authorList>
            <person name="Gilroy R."/>
        </authorList>
    </citation>
    <scope>NUCLEOTIDE SEQUENCE</scope>
    <source>
        <strain evidence="4">578</strain>
    </source>
</reference>
<evidence type="ECO:0000259" key="3">
    <source>
        <dbReference type="Pfam" id="PF17802"/>
    </source>
</evidence>
<dbReference type="AlphaFoldDB" id="A0A921KC83"/>
<gene>
    <name evidence="4" type="ORF">K8U78_02680</name>
</gene>
<protein>
    <submittedName>
        <fullName evidence="4">Isopeptide-forming domain-containing fimbrial protein</fullName>
    </submittedName>
</protein>
<name>A0A921KC83_9BIFI</name>
<dbReference type="NCBIfam" id="TIGR04226">
    <property type="entry name" value="RrgB_K2N_iso_D2"/>
    <property type="match status" value="1"/>
</dbReference>
<dbReference type="SUPFAM" id="SSF49478">
    <property type="entry name" value="Cna protein B-type domain"/>
    <property type="match status" value="1"/>
</dbReference>
<comment type="caution">
    <text evidence="4">The sequence shown here is derived from an EMBL/GenBank/DDBJ whole genome shotgun (WGS) entry which is preliminary data.</text>
</comment>
<keyword evidence="2" id="KW-0732">Signal</keyword>
<dbReference type="Gene3D" id="2.60.40.740">
    <property type="match status" value="1"/>
</dbReference>
<feature type="transmembrane region" description="Helical" evidence="1">
    <location>
        <begin position="590"/>
        <end position="612"/>
    </location>
</feature>
<organism evidence="4 5">
    <name type="scientific">Aeriscardovia aeriphila</name>
    <dbReference type="NCBI Taxonomy" id="218139"/>
    <lineage>
        <taxon>Bacteria</taxon>
        <taxon>Bacillati</taxon>
        <taxon>Actinomycetota</taxon>
        <taxon>Actinomycetes</taxon>
        <taxon>Bifidobacteriales</taxon>
        <taxon>Bifidobacteriaceae</taxon>
        <taxon>Aeriscardovia</taxon>
    </lineage>
</organism>
<keyword evidence="1" id="KW-0472">Membrane</keyword>
<keyword evidence="1" id="KW-1133">Transmembrane helix</keyword>
<keyword evidence="1" id="KW-0812">Transmembrane</keyword>
<reference evidence="4" key="1">
    <citation type="journal article" date="2021" name="PeerJ">
        <title>Extensive microbial diversity within the chicken gut microbiome revealed by metagenomics and culture.</title>
        <authorList>
            <person name="Gilroy R."/>
            <person name="Ravi A."/>
            <person name="Getino M."/>
            <person name="Pursley I."/>
            <person name="Horton D.L."/>
            <person name="Alikhan N.F."/>
            <person name="Baker D."/>
            <person name="Gharbi K."/>
            <person name="Hall N."/>
            <person name="Watson M."/>
            <person name="Adriaenssens E.M."/>
            <person name="Foster-Nyarko E."/>
            <person name="Jarju S."/>
            <person name="Secka A."/>
            <person name="Antonio M."/>
            <person name="Oren A."/>
            <person name="Chaudhuri R.R."/>
            <person name="La Ragione R."/>
            <person name="Hildebrand F."/>
            <person name="Pallen M.J."/>
        </authorList>
    </citation>
    <scope>NUCLEOTIDE SEQUENCE</scope>
    <source>
        <strain evidence="4">578</strain>
    </source>
</reference>
<evidence type="ECO:0000256" key="1">
    <source>
        <dbReference type="SAM" id="Phobius"/>
    </source>
</evidence>
<sequence>MIQRLHRFAVAAIAVLAGIAMAFIPFLNAAHAAESLISADDLGKDVTLTVKGTESLANHTLVAYRLGDYSAARTDGTNLTGYDIKDSGYATQVNAAIIAAGIDTSNSDPVAYEASDPMPWVASHLLQASKYPYADDNAHQPNLRAFMTELMAQMSQVTAVENTSYPLSTSDSDNKTATATVKPGLYVVFDRTIANKADTVTADKASIPMFNGTGVHFGDTVLTKLVNGDTTYDLGTVDYKVTSSTVTKKIIDSENKPVDYTTANIGQRLKFQLTTTVPNWTGYKNNYSFIVKDELSKGLSFDNAGITVKVTTTDNPTGTTLEVGDGKGYQTSRESKSDGSEEIRFILAPQTSGWVNDIRNDVTGPQVSNLVRNDETKALFPVGATVTITYYAYLDKDAIVDSTGNPNSAYVDYSHNPNDPDDVERSEKSTVKVYTGKFTVTKTDVKGKVLAGAEFQVLDAQNTPVTFMDSSTGDYRVADNGEKNAQQNLVTTVKTPASGVLTFTGLAPGNYTVKETKSPFAGGNLTLPTFTTTLSITTPEATAGTEHPATAASSSISGSTGDVNKLVTVAQDNATVVNPRNLMEMPKTGAAWLAIYAVAALFFALGGILLLVKSRRNRDNEE</sequence>
<evidence type="ECO:0000313" key="5">
    <source>
        <dbReference type="Proteomes" id="UP000715651"/>
    </source>
</evidence>
<dbReference type="InterPro" id="IPR041033">
    <property type="entry name" value="SpaA_PFL_dom_1"/>
</dbReference>
<dbReference type="Proteomes" id="UP000715651">
    <property type="component" value="Unassembled WGS sequence"/>
</dbReference>
<feature type="chain" id="PRO_5037725594" evidence="2">
    <location>
        <begin position="33"/>
        <end position="622"/>
    </location>
</feature>
<accession>A0A921KC83</accession>
<dbReference type="EMBL" id="DYWK01000004">
    <property type="protein sequence ID" value="HJF18054.1"/>
    <property type="molecule type" value="Genomic_DNA"/>
</dbReference>
<evidence type="ECO:0000313" key="4">
    <source>
        <dbReference type="EMBL" id="HJF18054.1"/>
    </source>
</evidence>
<dbReference type="Gene3D" id="2.60.40.10">
    <property type="entry name" value="Immunoglobulins"/>
    <property type="match status" value="1"/>
</dbReference>
<feature type="signal peptide" evidence="2">
    <location>
        <begin position="1"/>
        <end position="32"/>
    </location>
</feature>
<evidence type="ECO:0000256" key="2">
    <source>
        <dbReference type="SAM" id="SignalP"/>
    </source>
</evidence>
<proteinExistence type="predicted"/>
<dbReference type="InterPro" id="IPR013783">
    <property type="entry name" value="Ig-like_fold"/>
</dbReference>
<dbReference type="Pfam" id="PF17802">
    <property type="entry name" value="SpaA"/>
    <property type="match status" value="1"/>
</dbReference>